<keyword evidence="3" id="KW-0418">Kinase</keyword>
<evidence type="ECO:0000313" key="4">
    <source>
        <dbReference type="Proteomes" id="UP000295678"/>
    </source>
</evidence>
<keyword evidence="4" id="KW-1185">Reference proteome</keyword>
<dbReference type="PANTHER" id="PTHR23408:SF3">
    <property type="entry name" value="METHYLMALONIC ACIDURIA TYPE A PROTEIN, MITOCHONDRIAL"/>
    <property type="match status" value="1"/>
</dbReference>
<dbReference type="RefSeq" id="WP_132807402.1">
    <property type="nucleotide sequence ID" value="NZ_SMAK01000010.1"/>
</dbReference>
<evidence type="ECO:0000313" key="3">
    <source>
        <dbReference type="EMBL" id="TCT07185.1"/>
    </source>
</evidence>
<protein>
    <submittedName>
        <fullName evidence="3">LAO/AO transport system kinase</fullName>
    </submittedName>
</protein>
<dbReference type="GO" id="GO:0016301">
    <property type="term" value="F:kinase activity"/>
    <property type="evidence" value="ECO:0007669"/>
    <property type="project" value="UniProtKB-KW"/>
</dbReference>
<dbReference type="GO" id="GO:0005525">
    <property type="term" value="F:GTP binding"/>
    <property type="evidence" value="ECO:0007669"/>
    <property type="project" value="InterPro"/>
</dbReference>
<name>A0A4R3M7B1_9HYPH</name>
<keyword evidence="3" id="KW-0808">Transferase</keyword>
<proteinExistence type="inferred from homology"/>
<dbReference type="GO" id="GO:0003924">
    <property type="term" value="F:GTPase activity"/>
    <property type="evidence" value="ECO:0007669"/>
    <property type="project" value="InterPro"/>
</dbReference>
<evidence type="ECO:0000256" key="1">
    <source>
        <dbReference type="ARBA" id="ARBA00009625"/>
    </source>
</evidence>
<dbReference type="OrthoDB" id="9778292at2"/>
<dbReference type="SMART" id="SM00382">
    <property type="entry name" value="AAA"/>
    <property type="match status" value="1"/>
</dbReference>
<dbReference type="Gene3D" id="3.40.50.300">
    <property type="entry name" value="P-loop containing nucleotide triphosphate hydrolases"/>
    <property type="match status" value="1"/>
</dbReference>
<dbReference type="EMBL" id="SMAK01000010">
    <property type="protein sequence ID" value="TCT07185.1"/>
    <property type="molecule type" value="Genomic_DNA"/>
</dbReference>
<dbReference type="AlphaFoldDB" id="A0A4R3M7B1"/>
<comment type="similarity">
    <text evidence="1">Belongs to the SIMIBI class G3E GTPase family. ArgK/MeaB subfamily.</text>
</comment>
<comment type="caution">
    <text evidence="3">The sequence shown here is derived from an EMBL/GenBank/DDBJ whole genome shotgun (WGS) entry which is preliminary data.</text>
</comment>
<gene>
    <name evidence="3" type="ORF">EDC22_11032</name>
</gene>
<dbReference type="GO" id="GO:0005737">
    <property type="term" value="C:cytoplasm"/>
    <property type="evidence" value="ECO:0007669"/>
    <property type="project" value="TreeGrafter"/>
</dbReference>
<dbReference type="InterPro" id="IPR005129">
    <property type="entry name" value="GTPase_ArgK"/>
</dbReference>
<dbReference type="Proteomes" id="UP000295678">
    <property type="component" value="Unassembled WGS sequence"/>
</dbReference>
<dbReference type="SUPFAM" id="SSF52540">
    <property type="entry name" value="P-loop containing nucleoside triphosphate hydrolases"/>
    <property type="match status" value="1"/>
</dbReference>
<dbReference type="InterPro" id="IPR003593">
    <property type="entry name" value="AAA+_ATPase"/>
</dbReference>
<organism evidence="3 4">
    <name type="scientific">Tepidamorphus gemmatus</name>
    <dbReference type="NCBI Taxonomy" id="747076"/>
    <lineage>
        <taxon>Bacteria</taxon>
        <taxon>Pseudomonadati</taxon>
        <taxon>Pseudomonadota</taxon>
        <taxon>Alphaproteobacteria</taxon>
        <taxon>Hyphomicrobiales</taxon>
        <taxon>Tepidamorphaceae</taxon>
        <taxon>Tepidamorphus</taxon>
    </lineage>
</organism>
<accession>A0A4R3M7B1</accession>
<reference evidence="3 4" key="1">
    <citation type="submission" date="2019-03" db="EMBL/GenBank/DDBJ databases">
        <title>Genomic Encyclopedia of Type Strains, Phase IV (KMG-IV): sequencing the most valuable type-strain genomes for metagenomic binning, comparative biology and taxonomic classification.</title>
        <authorList>
            <person name="Goeker M."/>
        </authorList>
    </citation>
    <scope>NUCLEOTIDE SEQUENCE [LARGE SCALE GENOMIC DNA]</scope>
    <source>
        <strain evidence="3 4">DSM 19345</strain>
    </source>
</reference>
<dbReference type="Pfam" id="PF03308">
    <property type="entry name" value="MeaB"/>
    <property type="match status" value="1"/>
</dbReference>
<dbReference type="PANTHER" id="PTHR23408">
    <property type="entry name" value="METHYLMALONYL-COA MUTASE"/>
    <property type="match status" value="1"/>
</dbReference>
<evidence type="ECO:0000259" key="2">
    <source>
        <dbReference type="SMART" id="SM00382"/>
    </source>
</evidence>
<dbReference type="InterPro" id="IPR027417">
    <property type="entry name" value="P-loop_NTPase"/>
</dbReference>
<feature type="domain" description="AAA+ ATPase" evidence="2">
    <location>
        <begin position="45"/>
        <end position="214"/>
    </location>
</feature>
<sequence>MTGLPAPEQVAAGRRRHVAAALTATEVLDSVEVASFLDAALAAGAGHVVGLTGPPGVGKSTLANALVGAWRSAGDRVGVIAVDPSSRATGGALLGDRTRIRKDPEDEGVFVRSMAARDRLGGLSEHTLAAMVVMRLAFGRVLIESVGIGQSEADIAFAAETVVLCIQPGSGDSLQFMKAGIMELPHILAITKADTGPAARRAVADVEGALGLSGPRPDGWRPIVLAVSAQTGDGLAALSAAIDTHRRWLAEGSRAGWLRAAQARAWVEDAVRGRFGTAGLQAVAADLAGLDPTRPFSGRRALLERLSARLGIGPAGRGDPRAPIA</sequence>